<gene>
    <name evidence="10" type="ORF">D9619_009007</name>
</gene>
<evidence type="ECO:0008006" key="12">
    <source>
        <dbReference type="Google" id="ProtNLM"/>
    </source>
</evidence>
<dbReference type="AlphaFoldDB" id="A0A8H5FAT3"/>
<accession>A0A8H5FAT3</accession>
<dbReference type="OrthoDB" id="6692864at2759"/>
<keyword evidence="9" id="KW-1133">Transmembrane helix</keyword>
<name>A0A8H5FAT3_9AGAR</name>
<keyword evidence="9" id="KW-0812">Transmembrane</keyword>
<dbReference type="SUPFAM" id="SSF48264">
    <property type="entry name" value="Cytochrome P450"/>
    <property type="match status" value="1"/>
</dbReference>
<evidence type="ECO:0000313" key="11">
    <source>
        <dbReference type="Proteomes" id="UP000567179"/>
    </source>
</evidence>
<dbReference type="GO" id="GO:0016705">
    <property type="term" value="F:oxidoreductase activity, acting on paired donors, with incorporation or reduction of molecular oxygen"/>
    <property type="evidence" value="ECO:0007669"/>
    <property type="project" value="InterPro"/>
</dbReference>
<feature type="transmembrane region" description="Helical" evidence="9">
    <location>
        <begin position="31"/>
        <end position="50"/>
    </location>
</feature>
<dbReference type="Proteomes" id="UP000567179">
    <property type="component" value="Unassembled WGS sequence"/>
</dbReference>
<dbReference type="PANTHER" id="PTHR24305">
    <property type="entry name" value="CYTOCHROME P450"/>
    <property type="match status" value="1"/>
</dbReference>
<feature type="transmembrane region" description="Helical" evidence="9">
    <location>
        <begin position="57"/>
        <end position="78"/>
    </location>
</feature>
<dbReference type="Pfam" id="PF00067">
    <property type="entry name" value="p450"/>
    <property type="match status" value="1"/>
</dbReference>
<evidence type="ECO:0000256" key="7">
    <source>
        <dbReference type="ARBA" id="ARBA00023033"/>
    </source>
</evidence>
<dbReference type="Gene3D" id="1.10.630.10">
    <property type="entry name" value="Cytochrome P450"/>
    <property type="match status" value="1"/>
</dbReference>
<dbReference type="InterPro" id="IPR036396">
    <property type="entry name" value="Cyt_P450_sf"/>
</dbReference>
<dbReference type="GO" id="GO:0005506">
    <property type="term" value="F:iron ion binding"/>
    <property type="evidence" value="ECO:0007669"/>
    <property type="project" value="InterPro"/>
</dbReference>
<organism evidence="10 11">
    <name type="scientific">Psilocybe cf. subviscida</name>
    <dbReference type="NCBI Taxonomy" id="2480587"/>
    <lineage>
        <taxon>Eukaryota</taxon>
        <taxon>Fungi</taxon>
        <taxon>Dikarya</taxon>
        <taxon>Basidiomycota</taxon>
        <taxon>Agaricomycotina</taxon>
        <taxon>Agaricomycetes</taxon>
        <taxon>Agaricomycetidae</taxon>
        <taxon>Agaricales</taxon>
        <taxon>Agaricineae</taxon>
        <taxon>Strophariaceae</taxon>
        <taxon>Psilocybe</taxon>
    </lineage>
</organism>
<evidence type="ECO:0000256" key="1">
    <source>
        <dbReference type="ARBA" id="ARBA00001971"/>
    </source>
</evidence>
<evidence type="ECO:0000256" key="5">
    <source>
        <dbReference type="ARBA" id="ARBA00023002"/>
    </source>
</evidence>
<proteinExistence type="inferred from homology"/>
<comment type="caution">
    <text evidence="10">The sequence shown here is derived from an EMBL/GenBank/DDBJ whole genome shotgun (WGS) entry which is preliminary data.</text>
</comment>
<dbReference type="InterPro" id="IPR001128">
    <property type="entry name" value="Cyt_P450"/>
</dbReference>
<dbReference type="PRINTS" id="PR00385">
    <property type="entry name" value="P450"/>
</dbReference>
<reference evidence="10 11" key="1">
    <citation type="journal article" date="2020" name="ISME J.">
        <title>Uncovering the hidden diversity of litter-decomposition mechanisms in mushroom-forming fungi.</title>
        <authorList>
            <person name="Floudas D."/>
            <person name="Bentzer J."/>
            <person name="Ahren D."/>
            <person name="Johansson T."/>
            <person name="Persson P."/>
            <person name="Tunlid A."/>
        </authorList>
    </citation>
    <scope>NUCLEOTIDE SEQUENCE [LARGE SCALE GENOMIC DNA]</scope>
    <source>
        <strain evidence="10 11">CBS 101986</strain>
    </source>
</reference>
<evidence type="ECO:0000256" key="4">
    <source>
        <dbReference type="ARBA" id="ARBA00022723"/>
    </source>
</evidence>
<evidence type="ECO:0000256" key="9">
    <source>
        <dbReference type="SAM" id="Phobius"/>
    </source>
</evidence>
<dbReference type="InterPro" id="IPR002401">
    <property type="entry name" value="Cyt_P450_E_grp-I"/>
</dbReference>
<keyword evidence="8" id="KW-0349">Heme</keyword>
<keyword evidence="11" id="KW-1185">Reference proteome</keyword>
<feature type="binding site" description="axial binding residue" evidence="8">
    <location>
        <position position="524"/>
    </location>
    <ligand>
        <name>heme</name>
        <dbReference type="ChEBI" id="CHEBI:30413"/>
    </ligand>
    <ligandPart>
        <name>Fe</name>
        <dbReference type="ChEBI" id="CHEBI:18248"/>
    </ligandPart>
</feature>
<keyword evidence="9" id="KW-0472">Membrane</keyword>
<dbReference type="PRINTS" id="PR00463">
    <property type="entry name" value="EP450I"/>
</dbReference>
<comment type="pathway">
    <text evidence="2">Secondary metabolite biosynthesis.</text>
</comment>
<keyword evidence="6 8" id="KW-0408">Iron</keyword>
<comment type="cofactor">
    <cofactor evidence="1 8">
        <name>heme</name>
        <dbReference type="ChEBI" id="CHEBI:30413"/>
    </cofactor>
</comment>
<comment type="similarity">
    <text evidence="3">Belongs to the cytochrome P450 family.</text>
</comment>
<keyword evidence="7" id="KW-0503">Monooxygenase</keyword>
<keyword evidence="5" id="KW-0560">Oxidoreductase</keyword>
<dbReference type="PANTHER" id="PTHR24305:SF187">
    <property type="entry name" value="P450, PUTATIVE (EUROFUNG)-RELATED"/>
    <property type="match status" value="1"/>
</dbReference>
<dbReference type="EMBL" id="JAACJJ010000002">
    <property type="protein sequence ID" value="KAF5329578.1"/>
    <property type="molecule type" value="Genomic_DNA"/>
</dbReference>
<protein>
    <recommendedName>
        <fullName evidence="12">Cytochrome P450</fullName>
    </recommendedName>
</protein>
<dbReference type="GO" id="GO:0004497">
    <property type="term" value="F:monooxygenase activity"/>
    <property type="evidence" value="ECO:0007669"/>
    <property type="project" value="UniProtKB-KW"/>
</dbReference>
<evidence type="ECO:0000256" key="8">
    <source>
        <dbReference type="PIRSR" id="PIRSR602401-1"/>
    </source>
</evidence>
<keyword evidence="4 8" id="KW-0479">Metal-binding</keyword>
<evidence type="ECO:0000313" key="10">
    <source>
        <dbReference type="EMBL" id="KAF5329578.1"/>
    </source>
</evidence>
<dbReference type="GO" id="GO:0020037">
    <property type="term" value="F:heme binding"/>
    <property type="evidence" value="ECO:0007669"/>
    <property type="project" value="InterPro"/>
</dbReference>
<dbReference type="CDD" id="cd11061">
    <property type="entry name" value="CYP67-like"/>
    <property type="match status" value="1"/>
</dbReference>
<dbReference type="InterPro" id="IPR050121">
    <property type="entry name" value="Cytochrome_P450_monoxygenase"/>
</dbReference>
<sequence>MNGDTQIFTLIRVVAALGTHQWLKRYDPVTLPKAVSVLAVVPAIPVILSSRHLSSTLLTVVFSYVIFYTTLLLSVIAYRLSPYHPLAKYPGPAIMKVTKLWGAYIAYKGQTHVYLKEVHDKYGPTVRIGPNEISTTEKALLPQIFGSQGMPKGPMWNGRKFGQTKAQQEANYDNVIDLQDQTLHAQLRKPWNKAFSAEPLKGYEVALIRRIRQMNSQLRNITVESKDGVGKIDASKWICYFAFDFIGDIAFGGGFNLMKEGDKDGVFHSMEKALVLPGIAQHVPWAYKFVRSLPTMGTNLGKFIGFGMGHAIRRFGMEVKEKDLFYYMAEASGGATESDLPMIISNALLAIIAGSDTSSLTLSCAVQLLLANPAAHKRLQQEVDSTFDEHDIPAYDIEMDKDSDEEEIRYNDILATMPYLNAVLNEGLRLFPAVPTGLQRAPAEGSGGKQLVSPAGDFHLPEGNAVTVPAYVLHRDAAYFSPSPNDFIPERWLTPSKSDSEKSTQKFTTSRDAFIPFSLGQQNCVGRPLALMEMRYLLATLLRNFEVEFDDSEVNMEQWTEGLEDRYTFQPKGILPVKITYRGKDRVQKH</sequence>
<evidence type="ECO:0000256" key="2">
    <source>
        <dbReference type="ARBA" id="ARBA00005179"/>
    </source>
</evidence>
<evidence type="ECO:0000256" key="6">
    <source>
        <dbReference type="ARBA" id="ARBA00023004"/>
    </source>
</evidence>
<evidence type="ECO:0000256" key="3">
    <source>
        <dbReference type="ARBA" id="ARBA00010617"/>
    </source>
</evidence>